<keyword evidence="7" id="KW-1185">Reference proteome</keyword>
<dbReference type="Proteomes" id="UP000194000">
    <property type="component" value="Unassembled WGS sequence"/>
</dbReference>
<dbReference type="OrthoDB" id="9801223at2"/>
<dbReference type="InterPro" id="IPR017927">
    <property type="entry name" value="FAD-bd_FR_type"/>
</dbReference>
<name>A0A1X1UP58_9MYCO</name>
<evidence type="ECO:0000259" key="3">
    <source>
        <dbReference type="PROSITE" id="PS51085"/>
    </source>
</evidence>
<evidence type="ECO:0000256" key="1">
    <source>
        <dbReference type="ARBA" id="ARBA00022714"/>
    </source>
</evidence>
<dbReference type="InterPro" id="IPR001041">
    <property type="entry name" value="2Fe-2S_ferredoxin-type"/>
</dbReference>
<dbReference type="Pfam" id="PF00175">
    <property type="entry name" value="NAD_binding_1"/>
    <property type="match status" value="1"/>
</dbReference>
<dbReference type="AlphaFoldDB" id="A0A1X1UP58"/>
<dbReference type="InterPro" id="IPR008333">
    <property type="entry name" value="Cbr1-like_FAD-bd_dom"/>
</dbReference>
<dbReference type="Pfam" id="PF00970">
    <property type="entry name" value="FAD_binding_6"/>
    <property type="match status" value="1"/>
</dbReference>
<dbReference type="InterPro" id="IPR012675">
    <property type="entry name" value="Beta-grasp_dom_sf"/>
</dbReference>
<gene>
    <name evidence="6" type="ORF">AWC06_19740</name>
</gene>
<dbReference type="Pfam" id="PF03475">
    <property type="entry name" value="YiiM_3-alpha"/>
    <property type="match status" value="1"/>
</dbReference>
<feature type="domain" description="2Fe-2S ferredoxin-type" evidence="3">
    <location>
        <begin position="495"/>
        <end position="577"/>
    </location>
</feature>
<dbReference type="CDD" id="cd00207">
    <property type="entry name" value="fer2"/>
    <property type="match status" value="1"/>
</dbReference>
<dbReference type="InterPro" id="IPR011037">
    <property type="entry name" value="Pyrv_Knase-like_insert_dom_sf"/>
</dbReference>
<feature type="domain" description="MOSC" evidence="4">
    <location>
        <begin position="29"/>
        <end position="164"/>
    </location>
</feature>
<dbReference type="InterPro" id="IPR005302">
    <property type="entry name" value="MoCF_Sase_C"/>
</dbReference>
<keyword evidence="1" id="KW-0408">Iron</keyword>
<evidence type="ECO:0000313" key="7">
    <source>
        <dbReference type="Proteomes" id="UP000194000"/>
    </source>
</evidence>
<dbReference type="PROSITE" id="PS51340">
    <property type="entry name" value="MOSC"/>
    <property type="match status" value="1"/>
</dbReference>
<dbReference type="EMBL" id="LQOW01000026">
    <property type="protein sequence ID" value="ORV58624.1"/>
    <property type="molecule type" value="Genomic_DNA"/>
</dbReference>
<dbReference type="Pfam" id="PF00111">
    <property type="entry name" value="Fer2"/>
    <property type="match status" value="1"/>
</dbReference>
<dbReference type="SUPFAM" id="SSF50800">
    <property type="entry name" value="PK beta-barrel domain-like"/>
    <property type="match status" value="1"/>
</dbReference>
<dbReference type="Gene3D" id="2.40.33.20">
    <property type="entry name" value="PK beta-barrel domain-like"/>
    <property type="match status" value="1"/>
</dbReference>
<proteinExistence type="predicted"/>
<dbReference type="PANTHER" id="PTHR30212">
    <property type="entry name" value="PROTEIN YIIM"/>
    <property type="match status" value="1"/>
</dbReference>
<dbReference type="GO" id="GO:0030170">
    <property type="term" value="F:pyridoxal phosphate binding"/>
    <property type="evidence" value="ECO:0007669"/>
    <property type="project" value="InterPro"/>
</dbReference>
<dbReference type="Pfam" id="PF03473">
    <property type="entry name" value="MOSC"/>
    <property type="match status" value="1"/>
</dbReference>
<dbReference type="InterPro" id="IPR005163">
    <property type="entry name" value="Tri_helical_YiiM-like"/>
</dbReference>
<dbReference type="InterPro" id="IPR017938">
    <property type="entry name" value="Riboflavin_synthase-like_b-brl"/>
</dbReference>
<dbReference type="GO" id="GO:0051537">
    <property type="term" value="F:2 iron, 2 sulfur cluster binding"/>
    <property type="evidence" value="ECO:0007669"/>
    <property type="project" value="UniProtKB-KW"/>
</dbReference>
<dbReference type="Gene3D" id="3.40.50.80">
    <property type="entry name" value="Nucleotide-binding domain of ferredoxin-NADP reductase (FNR) module"/>
    <property type="match status" value="1"/>
</dbReference>
<evidence type="ECO:0000256" key="2">
    <source>
        <dbReference type="ARBA" id="ARBA00023014"/>
    </source>
</evidence>
<dbReference type="PROSITE" id="PS51384">
    <property type="entry name" value="FAD_FR"/>
    <property type="match status" value="1"/>
</dbReference>
<keyword evidence="1" id="KW-0001">2Fe-2S</keyword>
<sequence length="577" mass="62364">MATLVSVNVGMPKDVQWRGRTVYTGIWKTPVDGPVMARRLNLDGDGQGDLAGHGGEQRAVMVYQVESYDYWKTYLNRDDLQPGDFGENFTVTGLADGEVCIGDRYRIGDAEFEVTQPRVTCFRVGMRLGEPEMPNLLVSHHRPGFYFRVITEGEVRAGDGIVRTRRGRHELSVADVDALLYLPDRNAEQLRKVVEVPALSPGWQQSFQDMLASATGAAATAPPVAVEPGWRGFRPLRVSAVRRESPTVMSIRLEADDHTALPPPLPGQYLTVRIPDTGEPAPMRSYSLSGDPAAGEYRISVKREEHGQVSRWLHTHIEAGSILEAAAPRGDFYLTDATTPVVLMSAGIGITPVLAMLHALAVAHSTRPIWWLHTTRNNATHAFAGEVAALLKSLPNAQQHVFYTHGEKSEAFITCGRLDRKAIAALGLPADAAVYLCGPAQFMTDMRDACTEAGIDAGQIHTELFGALPPINPGIVGPPQRKRPHAPAGTPGTGPSITFARSGLAVNWSPDYRSILELAEACDVPTRFSCRSGVCHVCVTGVVAGTTAYVQTPLEEPGEGEVLICSAAPSSDLVLDL</sequence>
<comment type="caution">
    <text evidence="6">The sequence shown here is derived from an EMBL/GenBank/DDBJ whole genome shotgun (WGS) entry which is preliminary data.</text>
</comment>
<organism evidence="6 7">
    <name type="scientific">Mycobacterium fragae</name>
    <dbReference type="NCBI Taxonomy" id="1260918"/>
    <lineage>
        <taxon>Bacteria</taxon>
        <taxon>Bacillati</taxon>
        <taxon>Actinomycetota</taxon>
        <taxon>Actinomycetes</taxon>
        <taxon>Mycobacteriales</taxon>
        <taxon>Mycobacteriaceae</taxon>
        <taxon>Mycobacterium</taxon>
    </lineage>
</organism>
<dbReference type="InterPro" id="IPR039261">
    <property type="entry name" value="FNR_nucleotide-bd"/>
</dbReference>
<dbReference type="SUPFAM" id="SSF63380">
    <property type="entry name" value="Riboflavin synthase domain-like"/>
    <property type="match status" value="1"/>
</dbReference>
<dbReference type="RefSeq" id="WP_085198879.1">
    <property type="nucleotide sequence ID" value="NZ_JACKVI010000009.1"/>
</dbReference>
<evidence type="ECO:0000313" key="6">
    <source>
        <dbReference type="EMBL" id="ORV58624.1"/>
    </source>
</evidence>
<dbReference type="SUPFAM" id="SSF52343">
    <property type="entry name" value="Ferredoxin reductase-like, C-terminal NADP-linked domain"/>
    <property type="match status" value="1"/>
</dbReference>
<dbReference type="SUPFAM" id="SSF54292">
    <property type="entry name" value="2Fe-2S ferredoxin-like"/>
    <property type="match status" value="1"/>
</dbReference>
<dbReference type="PROSITE" id="PS51085">
    <property type="entry name" value="2FE2S_FER_2"/>
    <property type="match status" value="1"/>
</dbReference>
<protein>
    <submittedName>
        <fullName evidence="6">Sulfurase</fullName>
    </submittedName>
</protein>
<evidence type="ECO:0000259" key="4">
    <source>
        <dbReference type="PROSITE" id="PS51340"/>
    </source>
</evidence>
<keyword evidence="2" id="KW-0411">Iron-sulfur</keyword>
<dbReference type="InterPro" id="IPR052353">
    <property type="entry name" value="Benzoxazolinone_Detox_Enz"/>
</dbReference>
<dbReference type="STRING" id="1260918.AWC06_19740"/>
<keyword evidence="1" id="KW-0479">Metal-binding</keyword>
<accession>A0A1X1UP58</accession>
<dbReference type="InterPro" id="IPR036010">
    <property type="entry name" value="2Fe-2S_ferredoxin-like_sf"/>
</dbReference>
<dbReference type="Gene3D" id="2.40.30.10">
    <property type="entry name" value="Translation factors"/>
    <property type="match status" value="1"/>
</dbReference>
<evidence type="ECO:0000259" key="5">
    <source>
        <dbReference type="PROSITE" id="PS51384"/>
    </source>
</evidence>
<dbReference type="InterPro" id="IPR001433">
    <property type="entry name" value="OxRdtase_FAD/NAD-bd"/>
</dbReference>
<dbReference type="PANTHER" id="PTHR30212:SF2">
    <property type="entry name" value="PROTEIN YIIM"/>
    <property type="match status" value="1"/>
</dbReference>
<dbReference type="CDD" id="cd06184">
    <property type="entry name" value="flavohem_like_fad_nad_binding"/>
    <property type="match status" value="1"/>
</dbReference>
<dbReference type="GO" id="GO:0016491">
    <property type="term" value="F:oxidoreductase activity"/>
    <property type="evidence" value="ECO:0007669"/>
    <property type="project" value="InterPro"/>
</dbReference>
<dbReference type="GO" id="GO:0030151">
    <property type="term" value="F:molybdenum ion binding"/>
    <property type="evidence" value="ECO:0007669"/>
    <property type="project" value="InterPro"/>
</dbReference>
<reference evidence="6 7" key="1">
    <citation type="submission" date="2016-01" db="EMBL/GenBank/DDBJ databases">
        <title>The new phylogeny of the genus Mycobacterium.</title>
        <authorList>
            <person name="Tarcisio F."/>
            <person name="Conor M."/>
            <person name="Antonella G."/>
            <person name="Elisabetta G."/>
            <person name="Giulia F.S."/>
            <person name="Sara T."/>
            <person name="Anna F."/>
            <person name="Clotilde B."/>
            <person name="Roberto B."/>
            <person name="Veronica D.S."/>
            <person name="Fabio R."/>
            <person name="Monica P."/>
            <person name="Olivier J."/>
            <person name="Enrico T."/>
            <person name="Nicola S."/>
        </authorList>
    </citation>
    <scope>NUCLEOTIDE SEQUENCE [LARGE SCALE GENOMIC DNA]</scope>
    <source>
        <strain evidence="6 7">DSM 45731</strain>
    </source>
</reference>
<dbReference type="Gene3D" id="3.10.20.30">
    <property type="match status" value="1"/>
</dbReference>
<dbReference type="PRINTS" id="PR00409">
    <property type="entry name" value="PHDIOXRDTASE"/>
</dbReference>
<feature type="domain" description="FAD-binding FR-type" evidence="5">
    <location>
        <begin position="231"/>
        <end position="335"/>
    </location>
</feature>